<dbReference type="AlphaFoldDB" id="F4GJA3"/>
<dbReference type="Proteomes" id="UP000007939">
    <property type="component" value="Chromosome"/>
</dbReference>
<dbReference type="EMBL" id="CP002659">
    <property type="protein sequence ID" value="AEC01743.1"/>
    <property type="molecule type" value="Genomic_DNA"/>
</dbReference>
<dbReference type="eggNOG" id="COG0792">
    <property type="taxonomic scope" value="Bacteria"/>
</dbReference>
<dbReference type="HAMAP" id="MF_00048">
    <property type="entry name" value="UPF0102"/>
    <property type="match status" value="1"/>
</dbReference>
<reference evidence="3 4" key="2">
    <citation type="journal article" date="2012" name="Stand. Genomic Sci.">
        <title>Complete genome sequence of the termite hindgut bacterium Spirochaeta coccoides type strain (SPN1(T)), reclassification in the genus Sphaerochaeta as Sphaerochaeta coccoides comb. nov. and emendations of the family Spirochaetaceae and the genus Sphaerochaeta.</title>
        <authorList>
            <person name="Abt B."/>
            <person name="Han C."/>
            <person name="Scheuner C."/>
            <person name="Lu M."/>
            <person name="Lapidus A."/>
            <person name="Nolan M."/>
            <person name="Lucas S."/>
            <person name="Hammon N."/>
            <person name="Deshpande S."/>
            <person name="Cheng J.F."/>
            <person name="Tapia R."/>
            <person name="Goodwin L.A."/>
            <person name="Pitluck S."/>
            <person name="Liolios K."/>
            <person name="Pagani I."/>
            <person name="Ivanova N."/>
            <person name="Mavromatis K."/>
            <person name="Mikhailova N."/>
            <person name="Huntemann M."/>
            <person name="Pati A."/>
            <person name="Chen A."/>
            <person name="Palaniappan K."/>
            <person name="Land M."/>
            <person name="Hauser L."/>
            <person name="Brambilla E.M."/>
            <person name="Rohde M."/>
            <person name="Spring S."/>
            <person name="Gronow S."/>
            <person name="Goker M."/>
            <person name="Woyke T."/>
            <person name="Bristow J."/>
            <person name="Eisen J.A."/>
            <person name="Markowitz V."/>
            <person name="Hugenholtz P."/>
            <person name="Kyrpides N.C."/>
            <person name="Klenk H.P."/>
            <person name="Detter J.C."/>
        </authorList>
    </citation>
    <scope>NUCLEOTIDE SEQUENCE [LARGE SCALE GENOMIC DNA]</scope>
    <source>
        <strain evidence="4">ATCC BAA-1237 / DSM 17374 / SPN1</strain>
    </source>
</reference>
<sequence>MENRKDVSRRNVWKKGEDAACKLLTRWGWKVLAKNWHSIRGEIDIIAIDSSQDVVAVEVKARSSGTWDSDRAATLVSPWKIVKVCRCLADFLACHPGLLYHRQRVDAICLVNGATYYFRGINDEWN</sequence>
<dbReference type="Gene3D" id="3.40.1350.10">
    <property type="match status" value="1"/>
</dbReference>
<evidence type="ECO:0000256" key="1">
    <source>
        <dbReference type="ARBA" id="ARBA00006738"/>
    </source>
</evidence>
<dbReference type="RefSeq" id="WP_013739139.1">
    <property type="nucleotide sequence ID" value="NC_015436.1"/>
</dbReference>
<dbReference type="InterPro" id="IPR011856">
    <property type="entry name" value="tRNA_endonuc-like_dom_sf"/>
</dbReference>
<organism evidence="3 4">
    <name type="scientific">Parasphaerochaeta coccoides (strain ATCC BAA-1237 / DSM 17374 / SPN1)</name>
    <name type="common">Sphaerochaeta coccoides</name>
    <dbReference type="NCBI Taxonomy" id="760011"/>
    <lineage>
        <taxon>Bacteria</taxon>
        <taxon>Pseudomonadati</taxon>
        <taxon>Spirochaetota</taxon>
        <taxon>Spirochaetia</taxon>
        <taxon>Spirochaetales</taxon>
        <taxon>Sphaerochaetaceae</taxon>
        <taxon>Parasphaerochaeta</taxon>
    </lineage>
</organism>
<dbReference type="HOGENOM" id="CLU_115353_2_3_12"/>
<dbReference type="KEGG" id="scc:Spico_0515"/>
<dbReference type="SUPFAM" id="SSF52980">
    <property type="entry name" value="Restriction endonuclease-like"/>
    <property type="match status" value="1"/>
</dbReference>
<dbReference type="PANTHER" id="PTHR34039:SF1">
    <property type="entry name" value="UPF0102 PROTEIN YRAN"/>
    <property type="match status" value="1"/>
</dbReference>
<keyword evidence="4" id="KW-1185">Reference proteome</keyword>
<dbReference type="InterPro" id="IPR011335">
    <property type="entry name" value="Restrct_endonuc-II-like"/>
</dbReference>
<evidence type="ECO:0000313" key="3">
    <source>
        <dbReference type="EMBL" id="AEC01743.1"/>
    </source>
</evidence>
<accession>F4GJA3</accession>
<evidence type="ECO:0000313" key="4">
    <source>
        <dbReference type="Proteomes" id="UP000007939"/>
    </source>
</evidence>
<comment type="similarity">
    <text evidence="1 2">Belongs to the UPF0102 family.</text>
</comment>
<name>F4GJA3_PARC1</name>
<dbReference type="PANTHER" id="PTHR34039">
    <property type="entry name" value="UPF0102 PROTEIN YRAN"/>
    <property type="match status" value="1"/>
</dbReference>
<gene>
    <name evidence="3" type="ordered locus">Spico_0515</name>
</gene>
<reference evidence="4" key="1">
    <citation type="submission" date="2011-04" db="EMBL/GenBank/DDBJ databases">
        <title>The complete genome of Spirochaeta coccoides DSM 17374.</title>
        <authorList>
            <person name="Lucas S."/>
            <person name="Copeland A."/>
            <person name="Lapidus A."/>
            <person name="Bruce D."/>
            <person name="Goodwin L."/>
            <person name="Pitluck S."/>
            <person name="Peters L."/>
            <person name="Kyrpides N."/>
            <person name="Mavromatis K."/>
            <person name="Pagani I."/>
            <person name="Ivanova N."/>
            <person name="Ovchinnikova G."/>
            <person name="Lu M."/>
            <person name="Detter J.C."/>
            <person name="Tapia R."/>
            <person name="Han C."/>
            <person name="Land M."/>
            <person name="Hauser L."/>
            <person name="Markowitz V."/>
            <person name="Cheng J.-F."/>
            <person name="Hugenholtz P."/>
            <person name="Woyke T."/>
            <person name="Wu D."/>
            <person name="Spring S."/>
            <person name="Schroeder M."/>
            <person name="Brambilla E."/>
            <person name="Klenk H.-P."/>
            <person name="Eisen J.A."/>
        </authorList>
    </citation>
    <scope>NUCLEOTIDE SEQUENCE [LARGE SCALE GENOMIC DNA]</scope>
    <source>
        <strain evidence="4">ATCC BAA-1237 / DSM 17374 / SPN1</strain>
    </source>
</reference>
<dbReference type="Pfam" id="PF02021">
    <property type="entry name" value="UPF0102"/>
    <property type="match status" value="1"/>
</dbReference>
<proteinExistence type="inferred from homology"/>
<dbReference type="InterPro" id="IPR003509">
    <property type="entry name" value="UPF0102_YraN-like"/>
</dbReference>
<protein>
    <recommendedName>
        <fullName evidence="2">UPF0102 protein Spico_0515</fullName>
    </recommendedName>
</protein>
<evidence type="ECO:0000256" key="2">
    <source>
        <dbReference type="HAMAP-Rule" id="MF_00048"/>
    </source>
</evidence>
<dbReference type="GO" id="GO:0003676">
    <property type="term" value="F:nucleic acid binding"/>
    <property type="evidence" value="ECO:0007669"/>
    <property type="project" value="InterPro"/>
</dbReference>
<dbReference type="STRING" id="760011.Spico_0515"/>